<feature type="transmembrane region" description="Helical" evidence="1">
    <location>
        <begin position="38"/>
        <end position="59"/>
    </location>
</feature>
<dbReference type="Pfam" id="PF02681">
    <property type="entry name" value="DUF212"/>
    <property type="match status" value="1"/>
</dbReference>
<dbReference type="PANTHER" id="PTHR31446">
    <property type="entry name" value="ACID PHOSPHATASE/VANADIUM-DEPENDENT HALOPEROXIDASE-RELATED PROTEIN"/>
    <property type="match status" value="1"/>
</dbReference>
<accession>A0A381N4L1</accession>
<protein>
    <recommendedName>
        <fullName evidence="3">Phosphatidic acid phosphatase type 2/haloperoxidase domain-containing protein</fullName>
    </recommendedName>
</protein>
<reference evidence="2" key="1">
    <citation type="submission" date="2018-05" db="EMBL/GenBank/DDBJ databases">
        <authorList>
            <person name="Lanie J.A."/>
            <person name="Ng W.-L."/>
            <person name="Kazmierczak K.M."/>
            <person name="Andrzejewski T.M."/>
            <person name="Davidsen T.M."/>
            <person name="Wayne K.J."/>
            <person name="Tettelin H."/>
            <person name="Glass J.I."/>
            <person name="Rusch D."/>
            <person name="Podicherti R."/>
            <person name="Tsui H.-C.T."/>
            <person name="Winkler M.E."/>
        </authorList>
    </citation>
    <scope>NUCLEOTIDE SEQUENCE</scope>
</reference>
<dbReference type="InterPro" id="IPR003832">
    <property type="entry name" value="DUF212"/>
</dbReference>
<evidence type="ECO:0000256" key="1">
    <source>
        <dbReference type="SAM" id="Phobius"/>
    </source>
</evidence>
<name>A0A381N4L1_9ZZZZ</name>
<evidence type="ECO:0008006" key="3">
    <source>
        <dbReference type="Google" id="ProtNLM"/>
    </source>
</evidence>
<organism evidence="2">
    <name type="scientific">marine metagenome</name>
    <dbReference type="NCBI Taxonomy" id="408172"/>
    <lineage>
        <taxon>unclassified sequences</taxon>
        <taxon>metagenomes</taxon>
        <taxon>ecological metagenomes</taxon>
    </lineage>
</organism>
<dbReference type="EMBL" id="UINC01000122">
    <property type="protein sequence ID" value="SUZ49522.1"/>
    <property type="molecule type" value="Genomic_DNA"/>
</dbReference>
<evidence type="ECO:0000313" key="2">
    <source>
        <dbReference type="EMBL" id="SUZ49522.1"/>
    </source>
</evidence>
<dbReference type="AlphaFoldDB" id="A0A381N4L1"/>
<feature type="transmembrane region" description="Helical" evidence="1">
    <location>
        <begin position="6"/>
        <end position="26"/>
    </location>
</feature>
<keyword evidence="1" id="KW-0812">Transmembrane</keyword>
<proteinExistence type="predicted"/>
<sequence length="138" mass="14921">MLLDYIIICPLAFVLGGSLKFCINSIKSRNLAFDQIGLGNFPSTHISIVSSITWLVYFREGYSDPLLGVCLALLIIVTIDAIDTRKKIEDIVRVLRVELNDGKSIAGLRDKTGHNPIDVIGGVGVGFLAALITVCTTT</sequence>
<dbReference type="PANTHER" id="PTHR31446:SF39">
    <property type="entry name" value="ACID PHOSPHATASE_VANADIUM-DEPENDENT HALOPEROXIDASE-RELATED PROTEIN"/>
    <property type="match status" value="1"/>
</dbReference>
<keyword evidence="1" id="KW-0472">Membrane</keyword>
<keyword evidence="1" id="KW-1133">Transmembrane helix</keyword>
<gene>
    <name evidence="2" type="ORF">METZ01_LOCUS2376</name>
</gene>